<protein>
    <submittedName>
        <fullName evidence="2">Uncharacterized protein</fullName>
    </submittedName>
</protein>
<reference evidence="2" key="1">
    <citation type="submission" date="2019-09" db="EMBL/GenBank/DDBJ databases">
        <authorList>
            <person name="Zhang L."/>
        </authorList>
    </citation>
    <scope>NUCLEOTIDE SEQUENCE</scope>
</reference>
<gene>
    <name evidence="2" type="ORF">NYM_LOCUS14834</name>
</gene>
<dbReference type="AlphaFoldDB" id="A0A5K1BMA1"/>
<feature type="compositionally biased region" description="Basic and acidic residues" evidence="1">
    <location>
        <begin position="1"/>
        <end position="12"/>
    </location>
</feature>
<feature type="region of interest" description="Disordered" evidence="1">
    <location>
        <begin position="1"/>
        <end position="22"/>
    </location>
</feature>
<dbReference type="EMBL" id="LR721781">
    <property type="protein sequence ID" value="VVW15971.1"/>
    <property type="molecule type" value="Genomic_DNA"/>
</dbReference>
<accession>A0A5K1BMA1</accession>
<evidence type="ECO:0000313" key="2">
    <source>
        <dbReference type="EMBL" id="VVW15971.1"/>
    </source>
</evidence>
<organism evidence="2">
    <name type="scientific">Nymphaea colorata</name>
    <name type="common">pocket water lily</name>
    <dbReference type="NCBI Taxonomy" id="210225"/>
    <lineage>
        <taxon>Eukaryota</taxon>
        <taxon>Viridiplantae</taxon>
        <taxon>Streptophyta</taxon>
        <taxon>Embryophyta</taxon>
        <taxon>Tracheophyta</taxon>
        <taxon>Spermatophyta</taxon>
        <taxon>Magnoliopsida</taxon>
        <taxon>Nymphaeales</taxon>
        <taxon>Nymphaeaceae</taxon>
        <taxon>Nymphaea</taxon>
    </lineage>
</organism>
<evidence type="ECO:0000256" key="1">
    <source>
        <dbReference type="SAM" id="MobiDB-lite"/>
    </source>
</evidence>
<proteinExistence type="predicted"/>
<sequence length="81" mass="9378">MIERSPRKKELGQDGETLCDNTATSGSTTCHAIAESFVMHPDDLSDETLLWNVYMRWLHSFKVSRTKDEMLKRFPVFVENV</sequence>
<name>A0A5K1BMA1_9MAGN</name>
<dbReference type="Gramene" id="NC3G0204320.1">
    <property type="protein sequence ID" value="NC3G0204320.1:cds"/>
    <property type="gene ID" value="NC3G0204320"/>
</dbReference>